<evidence type="ECO:0000313" key="1">
    <source>
        <dbReference type="EMBL" id="KFM64829.1"/>
    </source>
</evidence>
<gene>
    <name evidence="1" type="ORF">X975_21809</name>
</gene>
<dbReference type="OrthoDB" id="14911at2759"/>
<name>A0A087TI90_STEMI</name>
<organism evidence="1 2">
    <name type="scientific">Stegodyphus mimosarum</name>
    <name type="common">African social velvet spider</name>
    <dbReference type="NCBI Taxonomy" id="407821"/>
    <lineage>
        <taxon>Eukaryota</taxon>
        <taxon>Metazoa</taxon>
        <taxon>Ecdysozoa</taxon>
        <taxon>Arthropoda</taxon>
        <taxon>Chelicerata</taxon>
        <taxon>Arachnida</taxon>
        <taxon>Araneae</taxon>
        <taxon>Araneomorphae</taxon>
        <taxon>Entelegynae</taxon>
        <taxon>Eresoidea</taxon>
        <taxon>Eresidae</taxon>
        <taxon>Stegodyphus</taxon>
    </lineage>
</organism>
<dbReference type="EMBL" id="KK115335">
    <property type="protein sequence ID" value="KFM64829.1"/>
    <property type="molecule type" value="Genomic_DNA"/>
</dbReference>
<proteinExistence type="predicted"/>
<dbReference type="AlphaFoldDB" id="A0A087TI90"/>
<sequence>MMDFLEICPLSFISGLGAKRKEGVVQKRSGGHRTSVGCFRLRRGLIDWCGRWRWRC</sequence>
<evidence type="ECO:0000313" key="2">
    <source>
        <dbReference type="Proteomes" id="UP000054359"/>
    </source>
</evidence>
<feature type="non-terminal residue" evidence="1">
    <location>
        <position position="56"/>
    </location>
</feature>
<accession>A0A087TI90</accession>
<dbReference type="Proteomes" id="UP000054359">
    <property type="component" value="Unassembled WGS sequence"/>
</dbReference>
<keyword evidence="2" id="KW-1185">Reference proteome</keyword>
<reference evidence="1 2" key="1">
    <citation type="submission" date="2013-11" db="EMBL/GenBank/DDBJ databases">
        <title>Genome sequencing of Stegodyphus mimosarum.</title>
        <authorList>
            <person name="Bechsgaard J."/>
        </authorList>
    </citation>
    <scope>NUCLEOTIDE SEQUENCE [LARGE SCALE GENOMIC DNA]</scope>
</reference>
<protein>
    <submittedName>
        <fullName evidence="1">Uncharacterized protein</fullName>
    </submittedName>
</protein>